<feature type="transmembrane region" description="Helical" evidence="8">
    <location>
        <begin position="84"/>
        <end position="103"/>
    </location>
</feature>
<organism evidence="9 10">
    <name type="scientific">Paraclostridium sordellii</name>
    <name type="common">Clostridium sordellii</name>
    <dbReference type="NCBI Taxonomy" id="1505"/>
    <lineage>
        <taxon>Bacteria</taxon>
        <taxon>Bacillati</taxon>
        <taxon>Bacillota</taxon>
        <taxon>Clostridia</taxon>
        <taxon>Peptostreptococcales</taxon>
        <taxon>Peptostreptococcaceae</taxon>
        <taxon>Paraclostridium</taxon>
    </lineage>
</organism>
<keyword evidence="2" id="KW-0673">Quorum sensing</keyword>
<evidence type="ECO:0000256" key="6">
    <source>
        <dbReference type="ARBA" id="ARBA00022989"/>
    </source>
</evidence>
<dbReference type="RefSeq" id="WP_055342822.1">
    <property type="nucleotide sequence ID" value="NZ_CEKZ01000014.1"/>
</dbReference>
<dbReference type="SMART" id="SM00793">
    <property type="entry name" value="AgrB"/>
    <property type="match status" value="1"/>
</dbReference>
<gene>
    <name evidence="9" type="ORF">R28058_24701</name>
</gene>
<dbReference type="OrthoDB" id="2854767at2"/>
<dbReference type="Pfam" id="PF04647">
    <property type="entry name" value="AgrB"/>
    <property type="match status" value="1"/>
</dbReference>
<evidence type="ECO:0000256" key="1">
    <source>
        <dbReference type="ARBA" id="ARBA00022475"/>
    </source>
</evidence>
<sequence length="220" mass="24803">MSVLKKVSYNISSKLGRITNKDEDEIEVMNYGLFMAMHTLLAIILTFIVGIIIGRLKEVVLISIVAASLKRCSGGVHATSANRCLIIGIITSLIFTYICLGLNSISNLYIFYIFTLINLSLCSFIFYKKAPMGNKNKPLNKESTRKKLRKQLFRLLLIYYILILLIIVLINYKIIGYNSLIFAYCIEFGVLLQCIGLTKVGESAILKLDSILKYNIIRGI</sequence>
<keyword evidence="1" id="KW-1003">Cell membrane</keyword>
<feature type="transmembrane region" description="Helical" evidence="8">
    <location>
        <begin position="31"/>
        <end position="53"/>
    </location>
</feature>
<name>A0A0C7QVP9_PARSO</name>
<keyword evidence="7 8" id="KW-0472">Membrane</keyword>
<evidence type="ECO:0000256" key="7">
    <source>
        <dbReference type="ARBA" id="ARBA00023136"/>
    </source>
</evidence>
<reference evidence="9 10" key="1">
    <citation type="submission" date="2015-01" db="EMBL/GenBank/DDBJ databases">
        <authorList>
            <person name="Aslett A.Martin."/>
            <person name="De Silva Nishadi"/>
        </authorList>
    </citation>
    <scope>NUCLEOTIDE SEQUENCE [LARGE SCALE GENOMIC DNA]</scope>
    <source>
        <strain evidence="9 10">R28058</strain>
    </source>
</reference>
<dbReference type="GO" id="GO:0016020">
    <property type="term" value="C:membrane"/>
    <property type="evidence" value="ECO:0007669"/>
    <property type="project" value="InterPro"/>
</dbReference>
<keyword evidence="3" id="KW-0645">Protease</keyword>
<keyword evidence="4 8" id="KW-0812">Transmembrane</keyword>
<evidence type="ECO:0000256" key="8">
    <source>
        <dbReference type="SAM" id="Phobius"/>
    </source>
</evidence>
<evidence type="ECO:0000256" key="2">
    <source>
        <dbReference type="ARBA" id="ARBA00022654"/>
    </source>
</evidence>
<evidence type="ECO:0000256" key="3">
    <source>
        <dbReference type="ARBA" id="ARBA00022670"/>
    </source>
</evidence>
<dbReference type="EMBL" id="CEKZ01000014">
    <property type="protein sequence ID" value="CEQ04752.1"/>
    <property type="molecule type" value="Genomic_DNA"/>
</dbReference>
<keyword evidence="5" id="KW-0378">Hydrolase</keyword>
<evidence type="ECO:0000256" key="5">
    <source>
        <dbReference type="ARBA" id="ARBA00022801"/>
    </source>
</evidence>
<dbReference type="Proteomes" id="UP000049127">
    <property type="component" value="Unassembled WGS sequence"/>
</dbReference>
<proteinExistence type="predicted"/>
<dbReference type="GO" id="GO:0006508">
    <property type="term" value="P:proteolysis"/>
    <property type="evidence" value="ECO:0007669"/>
    <property type="project" value="UniProtKB-KW"/>
</dbReference>
<evidence type="ECO:0000313" key="9">
    <source>
        <dbReference type="EMBL" id="CEQ04752.1"/>
    </source>
</evidence>
<dbReference type="GO" id="GO:0009372">
    <property type="term" value="P:quorum sensing"/>
    <property type="evidence" value="ECO:0007669"/>
    <property type="project" value="UniProtKB-KW"/>
</dbReference>
<dbReference type="InterPro" id="IPR006741">
    <property type="entry name" value="AgrB"/>
</dbReference>
<dbReference type="AlphaFoldDB" id="A0A0C7QVP9"/>
<evidence type="ECO:0000313" key="10">
    <source>
        <dbReference type="Proteomes" id="UP000049127"/>
    </source>
</evidence>
<feature type="transmembrane region" description="Helical" evidence="8">
    <location>
        <begin position="181"/>
        <end position="198"/>
    </location>
</feature>
<accession>A0A0C7QVP9</accession>
<keyword evidence="6 8" id="KW-1133">Transmembrane helix</keyword>
<evidence type="ECO:0000256" key="4">
    <source>
        <dbReference type="ARBA" id="ARBA00022692"/>
    </source>
</evidence>
<protein>
    <submittedName>
        <fullName evidence="9">Putative accessory gene regulator protein B</fullName>
    </submittedName>
</protein>
<feature type="transmembrane region" description="Helical" evidence="8">
    <location>
        <begin position="155"/>
        <end position="175"/>
    </location>
</feature>
<feature type="transmembrane region" description="Helical" evidence="8">
    <location>
        <begin position="109"/>
        <end position="127"/>
    </location>
</feature>
<dbReference type="GO" id="GO:0008233">
    <property type="term" value="F:peptidase activity"/>
    <property type="evidence" value="ECO:0007669"/>
    <property type="project" value="UniProtKB-KW"/>
</dbReference>